<dbReference type="SMART" id="SM01340">
    <property type="entry name" value="DNA_mis_repair"/>
    <property type="match status" value="1"/>
</dbReference>
<organism evidence="7 8">
    <name type="scientific">Anaerosphaera multitolerans</name>
    <dbReference type="NCBI Taxonomy" id="2487351"/>
    <lineage>
        <taxon>Bacteria</taxon>
        <taxon>Bacillati</taxon>
        <taxon>Bacillota</taxon>
        <taxon>Tissierellia</taxon>
        <taxon>Tissierellales</taxon>
        <taxon>Peptoniphilaceae</taxon>
        <taxon>Anaerosphaera</taxon>
    </lineage>
</organism>
<keyword evidence="8" id="KW-1185">Reference proteome</keyword>
<evidence type="ECO:0000259" key="6">
    <source>
        <dbReference type="SMART" id="SM01340"/>
    </source>
</evidence>
<dbReference type="InterPro" id="IPR038973">
    <property type="entry name" value="MutL/Mlh/Pms-like"/>
</dbReference>
<dbReference type="InterPro" id="IPR014721">
    <property type="entry name" value="Ribsml_uS5_D2-typ_fold_subgr"/>
</dbReference>
<evidence type="ECO:0000313" key="8">
    <source>
        <dbReference type="Proteomes" id="UP000288812"/>
    </source>
</evidence>
<keyword evidence="7" id="KW-0540">Nuclease</keyword>
<dbReference type="NCBIfam" id="TIGR00585">
    <property type="entry name" value="mutl"/>
    <property type="match status" value="1"/>
</dbReference>
<gene>
    <name evidence="4 7" type="primary">mutL</name>
    <name evidence="7" type="ORF">EF514_08710</name>
</gene>
<dbReference type="SUPFAM" id="SSF54211">
    <property type="entry name" value="Ribosomal protein S5 domain 2-like"/>
    <property type="match status" value="1"/>
</dbReference>
<evidence type="ECO:0000256" key="4">
    <source>
        <dbReference type="HAMAP-Rule" id="MF_00149"/>
    </source>
</evidence>
<evidence type="ECO:0000259" key="5">
    <source>
        <dbReference type="SMART" id="SM00853"/>
    </source>
</evidence>
<dbReference type="OrthoDB" id="9763467at2"/>
<dbReference type="GO" id="GO:0016887">
    <property type="term" value="F:ATP hydrolysis activity"/>
    <property type="evidence" value="ECO:0007669"/>
    <property type="project" value="InterPro"/>
</dbReference>
<dbReference type="CDD" id="cd16926">
    <property type="entry name" value="HATPase_MutL-MLH-PMS-like"/>
    <property type="match status" value="1"/>
</dbReference>
<dbReference type="GO" id="GO:0032300">
    <property type="term" value="C:mismatch repair complex"/>
    <property type="evidence" value="ECO:0007669"/>
    <property type="project" value="InterPro"/>
</dbReference>
<dbReference type="GO" id="GO:0006298">
    <property type="term" value="P:mismatch repair"/>
    <property type="evidence" value="ECO:0007669"/>
    <property type="project" value="UniProtKB-UniRule"/>
</dbReference>
<accession>A0A437S598</accession>
<protein>
    <recommendedName>
        <fullName evidence="4">DNA mismatch repair protein MutL</fullName>
    </recommendedName>
</protein>
<dbReference type="SUPFAM" id="SSF55874">
    <property type="entry name" value="ATPase domain of HSP90 chaperone/DNA topoisomerase II/histidine kinase"/>
    <property type="match status" value="1"/>
</dbReference>
<comment type="similarity">
    <text evidence="1 4">Belongs to the DNA mismatch repair MutL/HexB family.</text>
</comment>
<dbReference type="InterPro" id="IPR014762">
    <property type="entry name" value="DNA_mismatch_repair_CS"/>
</dbReference>
<comment type="caution">
    <text evidence="7">The sequence shown here is derived from an EMBL/GenBank/DDBJ whole genome shotgun (WGS) entry which is preliminary data.</text>
</comment>
<dbReference type="SUPFAM" id="SSF118116">
    <property type="entry name" value="DNA mismatch repair protein MutL"/>
    <property type="match status" value="1"/>
</dbReference>
<keyword evidence="2 4" id="KW-0227">DNA damage</keyword>
<dbReference type="CDD" id="cd00782">
    <property type="entry name" value="MutL_Trans"/>
    <property type="match status" value="1"/>
</dbReference>
<dbReference type="Pfam" id="PF01119">
    <property type="entry name" value="DNA_mis_repair"/>
    <property type="match status" value="1"/>
</dbReference>
<dbReference type="EMBL" id="RLIH01000014">
    <property type="protein sequence ID" value="RVU54147.1"/>
    <property type="molecule type" value="Genomic_DNA"/>
</dbReference>
<dbReference type="Gene3D" id="3.30.1540.20">
    <property type="entry name" value="MutL, C-terminal domain, dimerisation subdomain"/>
    <property type="match status" value="1"/>
</dbReference>
<evidence type="ECO:0000256" key="3">
    <source>
        <dbReference type="ARBA" id="ARBA00023204"/>
    </source>
</evidence>
<name>A0A437S598_9FIRM</name>
<evidence type="ECO:0000256" key="2">
    <source>
        <dbReference type="ARBA" id="ARBA00022763"/>
    </source>
</evidence>
<dbReference type="PANTHER" id="PTHR10073:SF12">
    <property type="entry name" value="DNA MISMATCH REPAIR PROTEIN MLH1"/>
    <property type="match status" value="1"/>
</dbReference>
<dbReference type="RefSeq" id="WP_127725052.1">
    <property type="nucleotide sequence ID" value="NZ_RLIH01000014.1"/>
</dbReference>
<dbReference type="PANTHER" id="PTHR10073">
    <property type="entry name" value="DNA MISMATCH REPAIR PROTEIN MLH, PMS, MUTL"/>
    <property type="match status" value="1"/>
</dbReference>
<dbReference type="PROSITE" id="PS00058">
    <property type="entry name" value="DNA_MISMATCH_REPAIR_1"/>
    <property type="match status" value="1"/>
</dbReference>
<dbReference type="Pfam" id="PF13589">
    <property type="entry name" value="HATPase_c_3"/>
    <property type="match status" value="1"/>
</dbReference>
<dbReference type="SMART" id="SM00853">
    <property type="entry name" value="MutL_C"/>
    <property type="match status" value="1"/>
</dbReference>
<reference evidence="7 8" key="1">
    <citation type="submission" date="2018-11" db="EMBL/GenBank/DDBJ databases">
        <title>Genome sequencing and assembly of Anaerosphaera sp. nov., GS7-6-2.</title>
        <authorList>
            <person name="Rettenmaier R."/>
            <person name="Liebl W."/>
            <person name="Zverlov V."/>
        </authorList>
    </citation>
    <scope>NUCLEOTIDE SEQUENCE [LARGE SCALE GENOMIC DNA]</scope>
    <source>
        <strain evidence="7 8">GS7-6-2</strain>
    </source>
</reference>
<evidence type="ECO:0000313" key="7">
    <source>
        <dbReference type="EMBL" id="RVU54147.1"/>
    </source>
</evidence>
<dbReference type="Gene3D" id="3.30.565.10">
    <property type="entry name" value="Histidine kinase-like ATPase, C-terminal domain"/>
    <property type="match status" value="1"/>
</dbReference>
<dbReference type="GO" id="GO:0004519">
    <property type="term" value="F:endonuclease activity"/>
    <property type="evidence" value="ECO:0007669"/>
    <property type="project" value="UniProtKB-KW"/>
</dbReference>
<dbReference type="Gene3D" id="3.30.1370.100">
    <property type="entry name" value="MutL, C-terminal domain, regulatory subdomain"/>
    <property type="match status" value="1"/>
</dbReference>
<dbReference type="InterPro" id="IPR042121">
    <property type="entry name" value="MutL_C_regsub"/>
</dbReference>
<dbReference type="InterPro" id="IPR002099">
    <property type="entry name" value="MutL/Mlh/PMS"/>
</dbReference>
<evidence type="ECO:0000256" key="1">
    <source>
        <dbReference type="ARBA" id="ARBA00006082"/>
    </source>
</evidence>
<dbReference type="FunFam" id="3.30.565.10:FF:000003">
    <property type="entry name" value="DNA mismatch repair endonuclease MutL"/>
    <property type="match status" value="1"/>
</dbReference>
<dbReference type="AlphaFoldDB" id="A0A437S598"/>
<feature type="domain" description="DNA mismatch repair protein S5" evidence="6">
    <location>
        <begin position="208"/>
        <end position="326"/>
    </location>
</feature>
<comment type="function">
    <text evidence="4">This protein is involved in the repair of mismatches in DNA. It is required for dam-dependent methyl-directed DNA mismatch repair. May act as a 'molecular matchmaker', a protein that promotes the formation of a stable complex between two or more DNA-binding proteins in an ATP-dependent manner without itself being part of a final effector complex.</text>
</comment>
<dbReference type="InterPro" id="IPR020667">
    <property type="entry name" value="DNA_mismatch_repair_MutL"/>
</dbReference>
<dbReference type="InterPro" id="IPR036890">
    <property type="entry name" value="HATPase_C_sf"/>
</dbReference>
<dbReference type="Proteomes" id="UP000288812">
    <property type="component" value="Unassembled WGS sequence"/>
</dbReference>
<feature type="domain" description="MutL C-terminal dimerisation" evidence="5">
    <location>
        <begin position="432"/>
        <end position="575"/>
    </location>
</feature>
<dbReference type="Pfam" id="PF08676">
    <property type="entry name" value="MutL_C"/>
    <property type="match status" value="1"/>
</dbReference>
<dbReference type="InterPro" id="IPR013507">
    <property type="entry name" value="DNA_mismatch_S5_2-like"/>
</dbReference>
<dbReference type="Gene3D" id="3.30.230.10">
    <property type="match status" value="1"/>
</dbReference>
<dbReference type="HAMAP" id="MF_00149">
    <property type="entry name" value="DNA_mis_repair"/>
    <property type="match status" value="1"/>
</dbReference>
<dbReference type="GO" id="GO:0030983">
    <property type="term" value="F:mismatched DNA binding"/>
    <property type="evidence" value="ECO:0007669"/>
    <property type="project" value="InterPro"/>
</dbReference>
<dbReference type="InterPro" id="IPR037198">
    <property type="entry name" value="MutL_C_sf"/>
</dbReference>
<sequence>MSIIVLDEATVSKIAAGEIIENPASIVKELIENSIDANSRNITVEVKGDIGNYIRVTDDGDGMTKEDLSVAFLRHSTSKLKTAEDLNNIVSLGFRGEALASISHISKVEVLTKTDTDLSGIRAEIENGNITKINNVGLPNGTTFFIYDVFYNTPVRKKYLKNNNTEFNYILEVVQKISLGNPNIAFKLIRDNKVVLNTTIENDIKNRIFSILGRDIATNLLNNSFESESYKINIYFSNNKLYRSNRFHQYIYINGRYVRNLDISRLIEKYYYSLIPLNRYPVFLLFLEIDPILVDVNIHPKKHEVKLSKDNNVMAIIGETIEEILFPNRKIIDPISNTKEEFKKNVSVFEIFSTKEEESPEEKNNYLDSLDGINENIFNEENLTFENYSTEIENINFLKDTSDHYTTSNVYKENELKDSHSQINKNLLDYRIVGILFKTYIILEDSFSSILYLIDQHAAHERIMYEHYKVQFESSEVVRQILLTPEVINLSADEMSKIENNFETFLNLGFQIEEFGENAVIIREVPVIFGETPHIDFIYDAIASLDKDIKSGYEVDPYKIMRKACKSAVKAGDKLSTDEINKLIKDLIKCENPYTCPHGRPTIIEIKKRDIEKLFLRE</sequence>
<proteinExistence type="inferred from homology"/>
<dbReference type="GO" id="GO:0140664">
    <property type="term" value="F:ATP-dependent DNA damage sensor activity"/>
    <property type="evidence" value="ECO:0007669"/>
    <property type="project" value="InterPro"/>
</dbReference>
<keyword evidence="7" id="KW-0255">Endonuclease</keyword>
<keyword evidence="7" id="KW-0378">Hydrolase</keyword>
<dbReference type="InterPro" id="IPR042120">
    <property type="entry name" value="MutL_C_dimsub"/>
</dbReference>
<dbReference type="GO" id="GO:0005524">
    <property type="term" value="F:ATP binding"/>
    <property type="evidence" value="ECO:0007669"/>
    <property type="project" value="InterPro"/>
</dbReference>
<dbReference type="InterPro" id="IPR020568">
    <property type="entry name" value="Ribosomal_Su5_D2-typ_SF"/>
</dbReference>
<dbReference type="InterPro" id="IPR014790">
    <property type="entry name" value="MutL_C"/>
</dbReference>
<keyword evidence="3 4" id="KW-0234">DNA repair</keyword>